<name>A0A5N6K2B3_MONLA</name>
<accession>A0A5N6K2B3</accession>
<sequence length="92" mass="10441">MAGVWNLFRIYRKAGSGRRGARVFPPRYHTLLFSTYCRSLIDSRHRQQGRSFSYSILFSGCSNGNNGSVWGLQFAVLFLSHGIYGETTIWGT</sequence>
<evidence type="ECO:0000313" key="2">
    <source>
        <dbReference type="Proteomes" id="UP000326757"/>
    </source>
</evidence>
<protein>
    <submittedName>
        <fullName evidence="1">Uncharacterized protein</fullName>
    </submittedName>
</protein>
<dbReference type="AlphaFoldDB" id="A0A5N6K2B3"/>
<reference evidence="1 2" key="1">
    <citation type="submission" date="2019-06" db="EMBL/GenBank/DDBJ databases">
        <title>Genome Sequence of the Brown Rot Fungal Pathogen Monilinia laxa.</title>
        <authorList>
            <person name="De Miccolis Angelini R.M."/>
            <person name="Landi L."/>
            <person name="Abate D."/>
            <person name="Pollastro S."/>
            <person name="Romanazzi G."/>
            <person name="Faretra F."/>
        </authorList>
    </citation>
    <scope>NUCLEOTIDE SEQUENCE [LARGE SCALE GENOMIC DNA]</scope>
    <source>
        <strain evidence="1 2">Mlax316</strain>
    </source>
</reference>
<organism evidence="1 2">
    <name type="scientific">Monilinia laxa</name>
    <name type="common">Brown rot fungus</name>
    <name type="synonym">Sclerotinia laxa</name>
    <dbReference type="NCBI Taxonomy" id="61186"/>
    <lineage>
        <taxon>Eukaryota</taxon>
        <taxon>Fungi</taxon>
        <taxon>Dikarya</taxon>
        <taxon>Ascomycota</taxon>
        <taxon>Pezizomycotina</taxon>
        <taxon>Leotiomycetes</taxon>
        <taxon>Helotiales</taxon>
        <taxon>Sclerotiniaceae</taxon>
        <taxon>Monilinia</taxon>
    </lineage>
</organism>
<evidence type="ECO:0000313" key="1">
    <source>
        <dbReference type="EMBL" id="KAB8296303.1"/>
    </source>
</evidence>
<keyword evidence="2" id="KW-1185">Reference proteome</keyword>
<gene>
    <name evidence="1" type="ORF">EYC80_009073</name>
</gene>
<proteinExistence type="predicted"/>
<dbReference type="EMBL" id="VIGI01000009">
    <property type="protein sequence ID" value="KAB8296303.1"/>
    <property type="molecule type" value="Genomic_DNA"/>
</dbReference>
<dbReference type="Proteomes" id="UP000326757">
    <property type="component" value="Unassembled WGS sequence"/>
</dbReference>
<comment type="caution">
    <text evidence="1">The sequence shown here is derived from an EMBL/GenBank/DDBJ whole genome shotgun (WGS) entry which is preliminary data.</text>
</comment>